<evidence type="ECO:0000313" key="2">
    <source>
        <dbReference type="EMBL" id="RHZ78035.1"/>
    </source>
</evidence>
<dbReference type="AlphaFoldDB" id="A0A397IQ10"/>
<dbReference type="EMBL" id="PQFF01000158">
    <property type="protein sequence ID" value="RHZ77947.1"/>
    <property type="molecule type" value="Genomic_DNA"/>
</dbReference>
<proteinExistence type="predicted"/>
<dbReference type="Proteomes" id="UP000266861">
    <property type="component" value="Unassembled WGS sequence"/>
</dbReference>
<sequence length="58" mass="7088">MGTLFKFPWCWWMAEKLIECEIFTENSFQGLHKRNFKFNRRYTSFTSVMILPSVEEMT</sequence>
<keyword evidence="3" id="KW-1185">Reference proteome</keyword>
<evidence type="ECO:0000313" key="1">
    <source>
        <dbReference type="EMBL" id="RHZ77947.1"/>
    </source>
</evidence>
<organism evidence="2 3">
    <name type="scientific">Diversispora epigaea</name>
    <dbReference type="NCBI Taxonomy" id="1348612"/>
    <lineage>
        <taxon>Eukaryota</taxon>
        <taxon>Fungi</taxon>
        <taxon>Fungi incertae sedis</taxon>
        <taxon>Mucoromycota</taxon>
        <taxon>Glomeromycotina</taxon>
        <taxon>Glomeromycetes</taxon>
        <taxon>Diversisporales</taxon>
        <taxon>Diversisporaceae</taxon>
        <taxon>Diversispora</taxon>
    </lineage>
</organism>
<reference evidence="2 3" key="1">
    <citation type="submission" date="2018-08" db="EMBL/GenBank/DDBJ databases">
        <title>Genome and evolution of the arbuscular mycorrhizal fungus Diversispora epigaea (formerly Glomus versiforme) and its bacterial endosymbionts.</title>
        <authorList>
            <person name="Sun X."/>
            <person name="Fei Z."/>
            <person name="Harrison M."/>
        </authorList>
    </citation>
    <scope>NUCLEOTIDE SEQUENCE [LARGE SCALE GENOMIC DNA]</scope>
    <source>
        <strain evidence="2 3">IT104</strain>
    </source>
</reference>
<name>A0A397IQ10_9GLOM</name>
<gene>
    <name evidence="1" type="ORF">Glove_168g129</name>
    <name evidence="2" type="ORF">Glove_168g130</name>
</gene>
<protein>
    <submittedName>
        <fullName evidence="2">Uncharacterized protein</fullName>
    </submittedName>
</protein>
<evidence type="ECO:0000313" key="3">
    <source>
        <dbReference type="Proteomes" id="UP000266861"/>
    </source>
</evidence>
<dbReference type="EMBL" id="PQFF01000158">
    <property type="protein sequence ID" value="RHZ78035.1"/>
    <property type="molecule type" value="Genomic_DNA"/>
</dbReference>
<comment type="caution">
    <text evidence="2">The sequence shown here is derived from an EMBL/GenBank/DDBJ whole genome shotgun (WGS) entry which is preliminary data.</text>
</comment>
<accession>A0A397IQ10</accession>